<feature type="domain" description="HTH araC/xylS-type" evidence="5">
    <location>
        <begin position="179"/>
        <end position="280"/>
    </location>
</feature>
<dbReference type="KEGG" id="bbet:F8237_28830"/>
<dbReference type="PRINTS" id="PR00032">
    <property type="entry name" value="HTHARAC"/>
</dbReference>
<dbReference type="InterPro" id="IPR050204">
    <property type="entry name" value="AraC_XylS_family_regulators"/>
</dbReference>
<keyword evidence="3" id="KW-0804">Transcription</keyword>
<evidence type="ECO:0000256" key="1">
    <source>
        <dbReference type="ARBA" id="ARBA00023015"/>
    </source>
</evidence>
<dbReference type="PROSITE" id="PS01124">
    <property type="entry name" value="HTH_ARAC_FAMILY_2"/>
    <property type="match status" value="1"/>
</dbReference>
<dbReference type="InterPro" id="IPR009057">
    <property type="entry name" value="Homeodomain-like_sf"/>
</dbReference>
<evidence type="ECO:0000313" key="7">
    <source>
        <dbReference type="Proteomes" id="UP000325641"/>
    </source>
</evidence>
<dbReference type="Proteomes" id="UP000325641">
    <property type="component" value="Chromosome"/>
</dbReference>
<dbReference type="InterPro" id="IPR018062">
    <property type="entry name" value="HTH_AraC-typ_CS"/>
</dbReference>
<dbReference type="OrthoDB" id="7904253at2"/>
<dbReference type="PANTHER" id="PTHR46796:SF6">
    <property type="entry name" value="ARAC SUBFAMILY"/>
    <property type="match status" value="1"/>
</dbReference>
<sequence length="291" mass="31491">MLNTDVLPPEDRLAVWVEDLGAHDMRLEIEPRDAGADELGRGDFVFSWIGPSAYRIVGKDAATPPDTGGGILLCYGPMGSSVITGPARLTNVRLDGALVRNRMPDIDARLLRQLPSDNIALRLLQAYVEALAASGIPADRGLAHGIHEHIVDLMAASLRPGDDDVERAAGGTIAVTRLAAAKTDIRTHLADPTLSARQVAQRLGLSERSIYLLFERGGLGFSSFVTDERLKRATAMLLDPARQQQRIGDIALAAGFGDLSTFNRSFRRRYGRTPSSLRRPGADHPAPDRTD</sequence>
<dbReference type="RefSeq" id="WP_151649567.1">
    <property type="nucleotide sequence ID" value="NZ_CP044543.1"/>
</dbReference>
<proteinExistence type="predicted"/>
<keyword evidence="2" id="KW-0238">DNA-binding</keyword>
<evidence type="ECO:0000313" key="6">
    <source>
        <dbReference type="EMBL" id="QFI76051.1"/>
    </source>
</evidence>
<feature type="compositionally biased region" description="Basic and acidic residues" evidence="4">
    <location>
        <begin position="280"/>
        <end position="291"/>
    </location>
</feature>
<dbReference type="InterPro" id="IPR018060">
    <property type="entry name" value="HTH_AraC"/>
</dbReference>
<dbReference type="Gene3D" id="1.10.10.60">
    <property type="entry name" value="Homeodomain-like"/>
    <property type="match status" value="1"/>
</dbReference>
<reference evidence="7" key="1">
    <citation type="submission" date="2019-10" db="EMBL/GenBank/DDBJ databases">
        <title>Complete Genome Sequence of Bradyrhizobium betae type strain PL7HG1T.</title>
        <authorList>
            <person name="Bromfield E.S.P."/>
            <person name="Cloutier S."/>
        </authorList>
    </citation>
    <scope>NUCLEOTIDE SEQUENCE [LARGE SCALE GENOMIC DNA]</scope>
    <source>
        <strain evidence="7">PL7HG1</strain>
    </source>
</reference>
<gene>
    <name evidence="6" type="ORF">F8237_28830</name>
</gene>
<dbReference type="EMBL" id="CP044543">
    <property type="protein sequence ID" value="QFI76051.1"/>
    <property type="molecule type" value="Genomic_DNA"/>
</dbReference>
<keyword evidence="1" id="KW-0805">Transcription regulation</keyword>
<dbReference type="SUPFAM" id="SSF46689">
    <property type="entry name" value="Homeodomain-like"/>
    <property type="match status" value="1"/>
</dbReference>
<accession>A0A5P6PCM4</accession>
<evidence type="ECO:0000256" key="4">
    <source>
        <dbReference type="SAM" id="MobiDB-lite"/>
    </source>
</evidence>
<evidence type="ECO:0000256" key="3">
    <source>
        <dbReference type="ARBA" id="ARBA00023163"/>
    </source>
</evidence>
<protein>
    <submittedName>
        <fullName evidence="6">Helix-turn-helix transcriptional regulator</fullName>
    </submittedName>
</protein>
<feature type="region of interest" description="Disordered" evidence="4">
    <location>
        <begin position="270"/>
        <end position="291"/>
    </location>
</feature>
<dbReference type="PROSITE" id="PS00041">
    <property type="entry name" value="HTH_ARAC_FAMILY_1"/>
    <property type="match status" value="1"/>
</dbReference>
<organism evidence="6 7">
    <name type="scientific">Bradyrhizobium betae</name>
    <dbReference type="NCBI Taxonomy" id="244734"/>
    <lineage>
        <taxon>Bacteria</taxon>
        <taxon>Pseudomonadati</taxon>
        <taxon>Pseudomonadota</taxon>
        <taxon>Alphaproteobacteria</taxon>
        <taxon>Hyphomicrobiales</taxon>
        <taxon>Nitrobacteraceae</taxon>
        <taxon>Bradyrhizobium</taxon>
    </lineage>
</organism>
<dbReference type="Pfam" id="PF12833">
    <property type="entry name" value="HTH_18"/>
    <property type="match status" value="1"/>
</dbReference>
<evidence type="ECO:0000259" key="5">
    <source>
        <dbReference type="PROSITE" id="PS01124"/>
    </source>
</evidence>
<evidence type="ECO:0000256" key="2">
    <source>
        <dbReference type="ARBA" id="ARBA00023125"/>
    </source>
</evidence>
<dbReference type="InterPro" id="IPR020449">
    <property type="entry name" value="Tscrpt_reg_AraC-type_HTH"/>
</dbReference>
<dbReference type="AlphaFoldDB" id="A0A5P6PCM4"/>
<dbReference type="GO" id="GO:0043565">
    <property type="term" value="F:sequence-specific DNA binding"/>
    <property type="evidence" value="ECO:0007669"/>
    <property type="project" value="InterPro"/>
</dbReference>
<dbReference type="GO" id="GO:0003700">
    <property type="term" value="F:DNA-binding transcription factor activity"/>
    <property type="evidence" value="ECO:0007669"/>
    <property type="project" value="InterPro"/>
</dbReference>
<dbReference type="PANTHER" id="PTHR46796">
    <property type="entry name" value="HTH-TYPE TRANSCRIPTIONAL ACTIVATOR RHAS-RELATED"/>
    <property type="match status" value="1"/>
</dbReference>
<name>A0A5P6PCM4_9BRAD</name>
<dbReference type="SMART" id="SM00342">
    <property type="entry name" value="HTH_ARAC"/>
    <property type="match status" value="1"/>
</dbReference>